<evidence type="ECO:0000313" key="2">
    <source>
        <dbReference type="EMBL" id="THU36031.1"/>
    </source>
</evidence>
<organism evidence="2 3">
    <name type="scientific">Niastella caeni</name>
    <dbReference type="NCBI Taxonomy" id="2569763"/>
    <lineage>
        <taxon>Bacteria</taxon>
        <taxon>Pseudomonadati</taxon>
        <taxon>Bacteroidota</taxon>
        <taxon>Chitinophagia</taxon>
        <taxon>Chitinophagales</taxon>
        <taxon>Chitinophagaceae</taxon>
        <taxon>Niastella</taxon>
    </lineage>
</organism>
<name>A0A4S8HMU1_9BACT</name>
<dbReference type="GO" id="GO:0004553">
    <property type="term" value="F:hydrolase activity, hydrolyzing O-glycosyl compounds"/>
    <property type="evidence" value="ECO:0007669"/>
    <property type="project" value="UniProtKB-ARBA"/>
</dbReference>
<feature type="domain" description="DUF6250" evidence="1">
    <location>
        <begin position="63"/>
        <end position="222"/>
    </location>
</feature>
<dbReference type="EMBL" id="STFF01000006">
    <property type="protein sequence ID" value="THU36031.1"/>
    <property type="molecule type" value="Genomic_DNA"/>
</dbReference>
<gene>
    <name evidence="2" type="ORF">FAM09_21845</name>
</gene>
<dbReference type="Pfam" id="PF19763">
    <property type="entry name" value="DUF6250"/>
    <property type="match status" value="1"/>
</dbReference>
<dbReference type="InterPro" id="IPR046217">
    <property type="entry name" value="DUF6250"/>
</dbReference>
<dbReference type="Gene3D" id="2.60.120.200">
    <property type="match status" value="1"/>
</dbReference>
<comment type="caution">
    <text evidence="2">The sequence shown here is derived from an EMBL/GenBank/DDBJ whole genome shotgun (WGS) entry which is preliminary data.</text>
</comment>
<dbReference type="OrthoDB" id="262615at2"/>
<dbReference type="AlphaFoldDB" id="A0A4S8HMU1"/>
<accession>A0A4S8HMU1</accession>
<dbReference type="SUPFAM" id="SSF49899">
    <property type="entry name" value="Concanavalin A-like lectins/glucanases"/>
    <property type="match status" value="1"/>
</dbReference>
<protein>
    <submittedName>
        <fullName evidence="2">Methyltransferase</fullName>
    </submittedName>
</protein>
<dbReference type="GO" id="GO:0032259">
    <property type="term" value="P:methylation"/>
    <property type="evidence" value="ECO:0007669"/>
    <property type="project" value="UniProtKB-KW"/>
</dbReference>
<dbReference type="InterPro" id="IPR013320">
    <property type="entry name" value="ConA-like_dom_sf"/>
</dbReference>
<dbReference type="Proteomes" id="UP000306918">
    <property type="component" value="Unassembled WGS sequence"/>
</dbReference>
<evidence type="ECO:0000259" key="1">
    <source>
        <dbReference type="Pfam" id="PF19763"/>
    </source>
</evidence>
<sequence length="229" mass="25972">MIISVLQFASVAQVQPVDTSVLSGGTLIHSDNFTTSLDTSRWIVEMAPAPNSSVHTKNGNLVLDTKGGVTVWLKRLFKNNIRIEYDRVVVMAGGANDRLSDLNNFWMASDPRNKYLFTRQGVLESYDSLQLYYAGMGGNSNKTTRFRKYEGNGKRRLLQEFTDPAHLLQVNKVYHIAIVVKNGVTSYWVDGQCYFSYKDPAPLQEGYFGFRSTKSHQEITTFKVYQMEN</sequence>
<keyword evidence="3" id="KW-1185">Reference proteome</keyword>
<reference evidence="2 3" key="1">
    <citation type="submission" date="2019-04" db="EMBL/GenBank/DDBJ databases">
        <title>Niastella caeni sp. nov., isolated from activated sludge.</title>
        <authorList>
            <person name="Sheng M."/>
        </authorList>
    </citation>
    <scope>NUCLEOTIDE SEQUENCE [LARGE SCALE GENOMIC DNA]</scope>
    <source>
        <strain evidence="2 3">HX-2-15</strain>
    </source>
</reference>
<proteinExistence type="predicted"/>
<evidence type="ECO:0000313" key="3">
    <source>
        <dbReference type="Proteomes" id="UP000306918"/>
    </source>
</evidence>
<keyword evidence="2" id="KW-0808">Transferase</keyword>
<keyword evidence="2" id="KW-0489">Methyltransferase</keyword>
<dbReference type="GO" id="GO:0008168">
    <property type="term" value="F:methyltransferase activity"/>
    <property type="evidence" value="ECO:0007669"/>
    <property type="project" value="UniProtKB-KW"/>
</dbReference>
<dbReference type="RefSeq" id="WP_136579271.1">
    <property type="nucleotide sequence ID" value="NZ_STFF01000006.1"/>
</dbReference>
<dbReference type="GO" id="GO:0005975">
    <property type="term" value="P:carbohydrate metabolic process"/>
    <property type="evidence" value="ECO:0007669"/>
    <property type="project" value="UniProtKB-ARBA"/>
</dbReference>